<feature type="transmembrane region" description="Helical" evidence="8">
    <location>
        <begin position="462"/>
        <end position="484"/>
    </location>
</feature>
<reference evidence="10" key="1">
    <citation type="journal article" date="2023" name="G3 (Bethesda)">
        <title>A reference genome for the long-term kleptoplast-retaining sea slug Elysia crispata morphotype clarki.</title>
        <authorList>
            <person name="Eastman K.E."/>
            <person name="Pendleton A.L."/>
            <person name="Shaikh M.A."/>
            <person name="Suttiyut T."/>
            <person name="Ogas R."/>
            <person name="Tomko P."/>
            <person name="Gavelis G."/>
            <person name="Widhalm J.R."/>
            <person name="Wisecaver J.H."/>
        </authorList>
    </citation>
    <scope>NUCLEOTIDE SEQUENCE</scope>
    <source>
        <strain evidence="10">ECLA1</strain>
    </source>
</reference>
<accession>A0AAE1AGL8</accession>
<evidence type="ECO:0000256" key="6">
    <source>
        <dbReference type="ARBA" id="ARBA00023136"/>
    </source>
</evidence>
<evidence type="ECO:0000256" key="1">
    <source>
        <dbReference type="ARBA" id="ARBA00004141"/>
    </source>
</evidence>
<feature type="transmembrane region" description="Helical" evidence="8">
    <location>
        <begin position="147"/>
        <end position="169"/>
    </location>
</feature>
<feature type="transmembrane region" description="Helical" evidence="8">
    <location>
        <begin position="327"/>
        <end position="354"/>
    </location>
</feature>
<dbReference type="InterPro" id="IPR018107">
    <property type="entry name" value="Na-dicarboxylate_symporter_CS"/>
</dbReference>
<dbReference type="Proteomes" id="UP001283361">
    <property type="component" value="Unassembled WGS sequence"/>
</dbReference>
<organism evidence="10 11">
    <name type="scientific">Elysia crispata</name>
    <name type="common">lettuce slug</name>
    <dbReference type="NCBI Taxonomy" id="231223"/>
    <lineage>
        <taxon>Eukaryota</taxon>
        <taxon>Metazoa</taxon>
        <taxon>Spiralia</taxon>
        <taxon>Lophotrochozoa</taxon>
        <taxon>Mollusca</taxon>
        <taxon>Gastropoda</taxon>
        <taxon>Heterobranchia</taxon>
        <taxon>Euthyneura</taxon>
        <taxon>Panpulmonata</taxon>
        <taxon>Sacoglossa</taxon>
        <taxon>Placobranchoidea</taxon>
        <taxon>Plakobranchidae</taxon>
        <taxon>Elysia</taxon>
    </lineage>
</organism>
<comment type="caution">
    <text evidence="10">The sequence shown here is derived from an EMBL/GenBank/DDBJ whole genome shotgun (WGS) entry which is preliminary data.</text>
</comment>
<dbReference type="InterPro" id="IPR001991">
    <property type="entry name" value="Na-dicarboxylate_symporter"/>
</dbReference>
<dbReference type="Gene3D" id="1.10.3860.10">
    <property type="entry name" value="Sodium:dicarboxylate symporter"/>
    <property type="match status" value="1"/>
</dbReference>
<dbReference type="Pfam" id="PF00375">
    <property type="entry name" value="SDF"/>
    <property type="match status" value="1"/>
</dbReference>
<dbReference type="PROSITE" id="PS00713">
    <property type="entry name" value="NA_DICARBOXYL_SYMP_1"/>
    <property type="match status" value="1"/>
</dbReference>
<feature type="transmembrane region" description="Helical" evidence="8">
    <location>
        <begin position="361"/>
        <end position="382"/>
    </location>
</feature>
<dbReference type="GO" id="GO:0015175">
    <property type="term" value="F:neutral L-amino acid transmembrane transporter activity"/>
    <property type="evidence" value="ECO:0007669"/>
    <property type="project" value="TreeGrafter"/>
</dbReference>
<feature type="transmembrane region" description="Helical" evidence="8">
    <location>
        <begin position="114"/>
        <end position="135"/>
    </location>
</feature>
<feature type="region of interest" description="Disordered" evidence="9">
    <location>
        <begin position="521"/>
        <end position="544"/>
    </location>
</feature>
<dbReference type="GO" id="GO:0005313">
    <property type="term" value="F:L-glutamate transmembrane transporter activity"/>
    <property type="evidence" value="ECO:0007669"/>
    <property type="project" value="TreeGrafter"/>
</dbReference>
<evidence type="ECO:0000256" key="3">
    <source>
        <dbReference type="ARBA" id="ARBA00022692"/>
    </source>
</evidence>
<proteinExistence type="inferred from homology"/>
<evidence type="ECO:0000313" key="11">
    <source>
        <dbReference type="Proteomes" id="UP001283361"/>
    </source>
</evidence>
<evidence type="ECO:0000256" key="8">
    <source>
        <dbReference type="RuleBase" id="RU361216"/>
    </source>
</evidence>
<dbReference type="InterPro" id="IPR050746">
    <property type="entry name" value="DAACS"/>
</dbReference>
<keyword evidence="6 8" id="KW-0472">Membrane</keyword>
<dbReference type="InterPro" id="IPR036458">
    <property type="entry name" value="Na:dicarbo_symporter_sf"/>
</dbReference>
<dbReference type="EMBL" id="JAWDGP010001898">
    <property type="protein sequence ID" value="KAK3787120.1"/>
    <property type="molecule type" value="Genomic_DNA"/>
</dbReference>
<evidence type="ECO:0000256" key="9">
    <source>
        <dbReference type="SAM" id="MobiDB-lite"/>
    </source>
</evidence>
<comment type="similarity">
    <text evidence="8">Belongs to the dicarboxylate/amino acid:cation symporter (DAACS) (TC 2.A.23) family.</text>
</comment>
<evidence type="ECO:0000256" key="5">
    <source>
        <dbReference type="ARBA" id="ARBA00022989"/>
    </source>
</evidence>
<dbReference type="GO" id="GO:0005886">
    <property type="term" value="C:plasma membrane"/>
    <property type="evidence" value="ECO:0007669"/>
    <property type="project" value="TreeGrafter"/>
</dbReference>
<comment type="subcellular location">
    <subcellularLocation>
        <location evidence="1 8">Membrane</location>
        <topology evidence="1 8">Multi-pass membrane protein</topology>
    </subcellularLocation>
</comment>
<evidence type="ECO:0000256" key="7">
    <source>
        <dbReference type="ARBA" id="ARBA00023180"/>
    </source>
</evidence>
<dbReference type="PRINTS" id="PR00173">
    <property type="entry name" value="EDTRNSPORT"/>
</dbReference>
<dbReference type="GO" id="GO:0015501">
    <property type="term" value="F:glutamate:sodium symporter activity"/>
    <property type="evidence" value="ECO:0007669"/>
    <property type="project" value="TreeGrafter"/>
</dbReference>
<name>A0AAE1AGL8_9GAST</name>
<keyword evidence="5 8" id="KW-1133">Transmembrane helix</keyword>
<feature type="transmembrane region" description="Helical" evidence="8">
    <location>
        <begin position="402"/>
        <end position="427"/>
    </location>
</feature>
<gene>
    <name evidence="10" type="ORF">RRG08_059614</name>
</gene>
<keyword evidence="3 8" id="KW-0812">Transmembrane</keyword>
<evidence type="ECO:0000256" key="2">
    <source>
        <dbReference type="ARBA" id="ARBA00022448"/>
    </source>
</evidence>
<keyword evidence="7" id="KW-0325">Glycoprotein</keyword>
<sequence>MKERAPQYGTFHGDDAESAGMLCGNEDSSSVIASMAGQEDTVPNARTVSKTYTVDSTSCFKKLTFHAKENMLLMALASSLVVGVILGCMLRLLASPFSEKQQVYLQFPGEILMNMLKLLILPLIVSSLISGMISLDSAASGRMVVRAVCYYLCSMMLAVILGIILVVTIRPGDRARETTGDASSHDDQTELHGDTGDTFLDLIRQLFPDNIIQACFSKKVTKLILADGEKTNGTDAGNSKGAEYKRKLVQEDGINMLGLVVFSLALGVAINRMGQAGRPLKDFVKALADATMLIVNAVIWYSPVGILFLVAGQIVGLEDAGKSLQQLGLYMLTVILGLLIHSAGVLPLIYFLLVRKNPYRFMYGVLQAMVTALGTSSSSATIPVTMRNLQENNGLDPRVISFVIPVGATINMDGTALYEAVATIFIGQLNGLQLSLGKVITICITATAAAIGAAGVPQAGLVTMVIVLESVGFPTSGIAMVLAVDWMLDRIRTVVNVLGDAYGAGIVNHFSEDQADNLSMSDQVPLTTDEPRSTTPTLDFEDKPKANVAAASANAKSRNHQTSFYQN</sequence>
<feature type="transmembrane region" description="Helical" evidence="8">
    <location>
        <begin position="439"/>
        <end position="456"/>
    </location>
</feature>
<protein>
    <recommendedName>
        <fullName evidence="8">Amino acid transporter</fullName>
    </recommendedName>
</protein>
<keyword evidence="4 8" id="KW-0769">Symport</keyword>
<feature type="transmembrane region" description="Helical" evidence="8">
    <location>
        <begin position="292"/>
        <end position="315"/>
    </location>
</feature>
<feature type="transmembrane region" description="Helical" evidence="8">
    <location>
        <begin position="253"/>
        <end position="271"/>
    </location>
</feature>
<dbReference type="PANTHER" id="PTHR11958">
    <property type="entry name" value="SODIUM/DICARBOXYLATE SYMPORTER-RELATED"/>
    <property type="match status" value="1"/>
</dbReference>
<keyword evidence="2 8" id="KW-0813">Transport</keyword>
<feature type="transmembrane region" description="Helical" evidence="8">
    <location>
        <begin position="71"/>
        <end position="94"/>
    </location>
</feature>
<evidence type="ECO:0000313" key="10">
    <source>
        <dbReference type="EMBL" id="KAK3787120.1"/>
    </source>
</evidence>
<dbReference type="SUPFAM" id="SSF118215">
    <property type="entry name" value="Proton glutamate symport protein"/>
    <property type="match status" value="1"/>
</dbReference>
<dbReference type="PANTHER" id="PTHR11958:SF63">
    <property type="entry name" value="AMINO ACID TRANSPORTER"/>
    <property type="match status" value="1"/>
</dbReference>
<evidence type="ECO:0000256" key="4">
    <source>
        <dbReference type="ARBA" id="ARBA00022847"/>
    </source>
</evidence>
<dbReference type="AlphaFoldDB" id="A0AAE1AGL8"/>
<keyword evidence="11" id="KW-1185">Reference proteome</keyword>